<keyword evidence="1" id="KW-0479">Metal-binding</keyword>
<dbReference type="AlphaFoldDB" id="A0A940WVG5"/>
<organism evidence="5 6">
    <name type="scientific">Halalkalibacter suaedae</name>
    <dbReference type="NCBI Taxonomy" id="2822140"/>
    <lineage>
        <taxon>Bacteria</taxon>
        <taxon>Bacillati</taxon>
        <taxon>Bacillota</taxon>
        <taxon>Bacilli</taxon>
        <taxon>Bacillales</taxon>
        <taxon>Bacillaceae</taxon>
        <taxon>Halalkalibacter</taxon>
    </lineage>
</organism>
<dbReference type="Proteomes" id="UP000678228">
    <property type="component" value="Unassembled WGS sequence"/>
</dbReference>
<accession>A0A940WVG5</accession>
<dbReference type="SUPFAM" id="SSF56300">
    <property type="entry name" value="Metallo-dependent phosphatases"/>
    <property type="match status" value="1"/>
</dbReference>
<feature type="domain" description="Calcineurin-like phosphoesterase" evidence="4">
    <location>
        <begin position="52"/>
        <end position="238"/>
    </location>
</feature>
<evidence type="ECO:0000313" key="6">
    <source>
        <dbReference type="Proteomes" id="UP000678228"/>
    </source>
</evidence>
<name>A0A940WVG5_9BACI</name>
<comment type="caution">
    <text evidence="5">The sequence shown here is derived from an EMBL/GenBank/DDBJ whole genome shotgun (WGS) entry which is preliminary data.</text>
</comment>
<evidence type="ECO:0000256" key="1">
    <source>
        <dbReference type="ARBA" id="ARBA00022723"/>
    </source>
</evidence>
<keyword evidence="3" id="KW-0812">Transmembrane</keyword>
<keyword evidence="2" id="KW-0378">Hydrolase</keyword>
<evidence type="ECO:0000256" key="2">
    <source>
        <dbReference type="ARBA" id="ARBA00022801"/>
    </source>
</evidence>
<evidence type="ECO:0000313" key="5">
    <source>
        <dbReference type="EMBL" id="MBP3953524.1"/>
    </source>
</evidence>
<dbReference type="InterPro" id="IPR004843">
    <property type="entry name" value="Calcineurin-like_PHP"/>
</dbReference>
<keyword evidence="3" id="KW-1133">Transmembrane helix</keyword>
<dbReference type="InterPro" id="IPR051158">
    <property type="entry name" value="Metallophosphoesterase_sf"/>
</dbReference>
<dbReference type="PANTHER" id="PTHR31302">
    <property type="entry name" value="TRANSMEMBRANE PROTEIN WITH METALLOPHOSPHOESTERASE DOMAIN-RELATED"/>
    <property type="match status" value="1"/>
</dbReference>
<dbReference type="GO" id="GO:0016020">
    <property type="term" value="C:membrane"/>
    <property type="evidence" value="ECO:0007669"/>
    <property type="project" value="GOC"/>
</dbReference>
<evidence type="ECO:0000256" key="3">
    <source>
        <dbReference type="SAM" id="Phobius"/>
    </source>
</evidence>
<reference evidence="5" key="1">
    <citation type="submission" date="2021-03" db="EMBL/GenBank/DDBJ databases">
        <title>Bacillus suaedae sp. nov., isolated from Suaeda aralocaspica.</title>
        <authorList>
            <person name="Lei R.F.R."/>
        </authorList>
    </citation>
    <scope>NUCLEOTIDE SEQUENCE</scope>
    <source>
        <strain evidence="5">YZJH907-2</strain>
    </source>
</reference>
<proteinExistence type="predicted"/>
<gene>
    <name evidence="5" type="ORF">J7W16_20680</name>
</gene>
<protein>
    <submittedName>
        <fullName evidence="5">Metallophosphoesterase</fullName>
    </submittedName>
</protein>
<dbReference type="Pfam" id="PF00149">
    <property type="entry name" value="Metallophos"/>
    <property type="match status" value="1"/>
</dbReference>
<sequence length="307" mass="33757">MDVVKIFKRIVLFSGAILMVLLIWGLIEPYFVNLEEEEAAIPNLPNAWENEKIAVIGDFQIGMWLDNDSTVEKMANQLVDLNPSAVLFLGDYVYHAVDSSLKERQRMKELIQPLTDSDISVFAVLGNHDYAMSSKTKDPNEELAQETKSVLQELDITVLQNEAVSLTQTDDGIKEGSTSSESLYLVGLGAAWPGKADPSKAFDDVPESAARFVMMHNPNTFETLPAESAPVSVAGHTHGGQMKIPGTPEWSYTSLMSDSEAQHIYGWSNNEGAGGNQLYINPGIGFSNFPLRINCPPEITLFTLKSD</sequence>
<feature type="transmembrane region" description="Helical" evidence="3">
    <location>
        <begin position="7"/>
        <end position="27"/>
    </location>
</feature>
<keyword evidence="6" id="KW-1185">Reference proteome</keyword>
<evidence type="ECO:0000259" key="4">
    <source>
        <dbReference type="Pfam" id="PF00149"/>
    </source>
</evidence>
<dbReference type="InterPro" id="IPR029052">
    <property type="entry name" value="Metallo-depent_PP-like"/>
</dbReference>
<dbReference type="GO" id="GO:0046872">
    <property type="term" value="F:metal ion binding"/>
    <property type="evidence" value="ECO:0007669"/>
    <property type="project" value="UniProtKB-KW"/>
</dbReference>
<dbReference type="EMBL" id="JAGKSQ010000015">
    <property type="protein sequence ID" value="MBP3953524.1"/>
    <property type="molecule type" value="Genomic_DNA"/>
</dbReference>
<dbReference type="Gene3D" id="3.60.21.10">
    <property type="match status" value="1"/>
</dbReference>
<dbReference type="GO" id="GO:0008758">
    <property type="term" value="F:UDP-2,3-diacylglucosamine hydrolase activity"/>
    <property type="evidence" value="ECO:0007669"/>
    <property type="project" value="TreeGrafter"/>
</dbReference>
<dbReference type="PANTHER" id="PTHR31302:SF31">
    <property type="entry name" value="PHOSPHODIESTERASE YAEI"/>
    <property type="match status" value="1"/>
</dbReference>
<dbReference type="GO" id="GO:0009245">
    <property type="term" value="P:lipid A biosynthetic process"/>
    <property type="evidence" value="ECO:0007669"/>
    <property type="project" value="TreeGrafter"/>
</dbReference>
<keyword evidence="3" id="KW-0472">Membrane</keyword>